<evidence type="ECO:0000313" key="1">
    <source>
        <dbReference type="EMBL" id="KAJ8676821.1"/>
    </source>
</evidence>
<dbReference type="EMBL" id="CM056742">
    <property type="protein sequence ID" value="KAJ8676821.1"/>
    <property type="molecule type" value="Genomic_DNA"/>
</dbReference>
<organism evidence="1 2">
    <name type="scientific">Eretmocerus hayati</name>
    <dbReference type="NCBI Taxonomy" id="131215"/>
    <lineage>
        <taxon>Eukaryota</taxon>
        <taxon>Metazoa</taxon>
        <taxon>Ecdysozoa</taxon>
        <taxon>Arthropoda</taxon>
        <taxon>Hexapoda</taxon>
        <taxon>Insecta</taxon>
        <taxon>Pterygota</taxon>
        <taxon>Neoptera</taxon>
        <taxon>Endopterygota</taxon>
        <taxon>Hymenoptera</taxon>
        <taxon>Apocrita</taxon>
        <taxon>Proctotrupomorpha</taxon>
        <taxon>Chalcidoidea</taxon>
        <taxon>Aphelinidae</taxon>
        <taxon>Aphelininae</taxon>
        <taxon>Eretmocerus</taxon>
    </lineage>
</organism>
<name>A0ACC2P068_9HYME</name>
<proteinExistence type="predicted"/>
<keyword evidence="2" id="KW-1185">Reference proteome</keyword>
<comment type="caution">
    <text evidence="1">The sequence shown here is derived from an EMBL/GenBank/DDBJ whole genome shotgun (WGS) entry which is preliminary data.</text>
</comment>
<gene>
    <name evidence="1" type="ORF">QAD02_012608</name>
</gene>
<sequence>MAIENCSRKKLMLRIITELYEKFKEEHPEDKVSISKFFTLRPKQCEVAGSSGIHEVCVGTTHENVKLMLEGCKFKNLFRDSEFIDNGKHSFKDLLRKMICGNPTENCYER</sequence>
<accession>A0ACC2P068</accession>
<protein>
    <submittedName>
        <fullName evidence="1">Uncharacterized protein</fullName>
    </submittedName>
</protein>
<evidence type="ECO:0000313" key="2">
    <source>
        <dbReference type="Proteomes" id="UP001239111"/>
    </source>
</evidence>
<reference evidence="1" key="1">
    <citation type="submission" date="2023-04" db="EMBL/GenBank/DDBJ databases">
        <title>A chromosome-level genome assembly of the parasitoid wasp Eretmocerus hayati.</title>
        <authorList>
            <person name="Zhong Y."/>
            <person name="Liu S."/>
            <person name="Liu Y."/>
        </authorList>
    </citation>
    <scope>NUCLEOTIDE SEQUENCE</scope>
    <source>
        <strain evidence="1">ZJU_SS_LIU_2023</strain>
    </source>
</reference>
<dbReference type="Proteomes" id="UP001239111">
    <property type="component" value="Chromosome 2"/>
</dbReference>